<dbReference type="Pfam" id="PF11970">
    <property type="entry name" value="GPR_Gpa2_C"/>
    <property type="match status" value="1"/>
</dbReference>
<evidence type="ECO:0000313" key="8">
    <source>
        <dbReference type="EMBL" id="KIW07746.1"/>
    </source>
</evidence>
<dbReference type="PROSITE" id="PS50261">
    <property type="entry name" value="G_PROTEIN_RECEP_F2_4"/>
    <property type="match status" value="1"/>
</dbReference>
<feature type="transmembrane region" description="Helical" evidence="5">
    <location>
        <begin position="24"/>
        <end position="50"/>
    </location>
</feature>
<dbReference type="SUPFAM" id="SSF81321">
    <property type="entry name" value="Family A G protein-coupled receptor-like"/>
    <property type="match status" value="1"/>
</dbReference>
<evidence type="ECO:0000259" key="7">
    <source>
        <dbReference type="PROSITE" id="PS50262"/>
    </source>
</evidence>
<dbReference type="Gene3D" id="1.20.1070.10">
    <property type="entry name" value="Rhodopsin 7-helix transmembrane proteins"/>
    <property type="match status" value="1"/>
</dbReference>
<dbReference type="InParanoid" id="A0A0D1XY51"/>
<dbReference type="VEuPathDB" id="FungiDB:PV09_01676"/>
<reference evidence="8 9" key="1">
    <citation type="submission" date="2015-01" db="EMBL/GenBank/DDBJ databases">
        <title>The Genome Sequence of Ochroconis gallopava CBS43764.</title>
        <authorList>
            <consortium name="The Broad Institute Genomics Platform"/>
            <person name="Cuomo C."/>
            <person name="de Hoog S."/>
            <person name="Gorbushina A."/>
            <person name="Stielow B."/>
            <person name="Teixiera M."/>
            <person name="Abouelleil A."/>
            <person name="Chapman S.B."/>
            <person name="Priest M."/>
            <person name="Young S.K."/>
            <person name="Wortman J."/>
            <person name="Nusbaum C."/>
            <person name="Birren B."/>
        </authorList>
    </citation>
    <scope>NUCLEOTIDE SEQUENCE [LARGE SCALE GENOMIC DNA]</scope>
    <source>
        <strain evidence="8 9">CBS 43764</strain>
    </source>
</reference>
<dbReference type="GO" id="GO:0005886">
    <property type="term" value="C:plasma membrane"/>
    <property type="evidence" value="ECO:0007669"/>
    <property type="project" value="TreeGrafter"/>
</dbReference>
<dbReference type="InterPro" id="IPR017452">
    <property type="entry name" value="GPCR_Rhodpsn_7TM"/>
</dbReference>
<feature type="transmembrane region" description="Helical" evidence="5">
    <location>
        <begin position="62"/>
        <end position="82"/>
    </location>
</feature>
<dbReference type="AlphaFoldDB" id="A0A0D1XY51"/>
<dbReference type="GO" id="GO:0004930">
    <property type="term" value="F:G protein-coupled receptor activity"/>
    <property type="evidence" value="ECO:0007669"/>
    <property type="project" value="TreeGrafter"/>
</dbReference>
<dbReference type="PANTHER" id="PTHR23112">
    <property type="entry name" value="G PROTEIN-COUPLED RECEPTOR 157-RELATED"/>
    <property type="match status" value="1"/>
</dbReference>
<dbReference type="Proteomes" id="UP000053259">
    <property type="component" value="Unassembled WGS sequence"/>
</dbReference>
<evidence type="ECO:0000256" key="2">
    <source>
        <dbReference type="ARBA" id="ARBA00022692"/>
    </source>
</evidence>
<feature type="transmembrane region" description="Helical" evidence="5">
    <location>
        <begin position="265"/>
        <end position="288"/>
    </location>
</feature>
<dbReference type="EMBL" id="KN847532">
    <property type="protein sequence ID" value="KIW07746.1"/>
    <property type="molecule type" value="Genomic_DNA"/>
</dbReference>
<dbReference type="InterPro" id="IPR017981">
    <property type="entry name" value="GPCR_2-like_7TM"/>
</dbReference>
<evidence type="ECO:0000313" key="9">
    <source>
        <dbReference type="Proteomes" id="UP000053259"/>
    </source>
</evidence>
<evidence type="ECO:0000256" key="5">
    <source>
        <dbReference type="SAM" id="Phobius"/>
    </source>
</evidence>
<feature type="transmembrane region" description="Helical" evidence="5">
    <location>
        <begin position="188"/>
        <end position="209"/>
    </location>
</feature>
<proteinExistence type="predicted"/>
<comment type="subcellular location">
    <subcellularLocation>
        <location evidence="1">Membrane</location>
        <topology evidence="1">Multi-pass membrane protein</topology>
    </subcellularLocation>
</comment>
<evidence type="ECO:0008006" key="10">
    <source>
        <dbReference type="Google" id="ProtNLM"/>
    </source>
</evidence>
<evidence type="ECO:0000256" key="3">
    <source>
        <dbReference type="ARBA" id="ARBA00022989"/>
    </source>
</evidence>
<feature type="transmembrane region" description="Helical" evidence="5">
    <location>
        <begin position="139"/>
        <end position="160"/>
    </location>
</feature>
<gene>
    <name evidence="8" type="ORF">PV09_01676</name>
</gene>
<dbReference type="PANTHER" id="PTHR23112:SF37">
    <property type="entry name" value="G PROTEIN-COUPLED RECEPTOR GPR1"/>
    <property type="match status" value="1"/>
</dbReference>
<dbReference type="InterPro" id="IPR022596">
    <property type="entry name" value="GPR1/2/3_C"/>
</dbReference>
<dbReference type="GeneID" id="27309649"/>
<feature type="domain" description="G-protein coupled receptors family 2 profile 2" evidence="6">
    <location>
        <begin position="25"/>
        <end position="290"/>
    </location>
</feature>
<feature type="domain" description="G-protein coupled receptors family 1 profile" evidence="7">
    <location>
        <begin position="36"/>
        <end position="286"/>
    </location>
</feature>
<feature type="transmembrane region" description="Helical" evidence="5">
    <location>
        <begin position="114"/>
        <end position="132"/>
    </location>
</feature>
<dbReference type="RefSeq" id="XP_016217615.1">
    <property type="nucleotide sequence ID" value="XM_016354603.1"/>
</dbReference>
<dbReference type="PROSITE" id="PS50262">
    <property type="entry name" value="G_PROTEIN_RECEP_F1_2"/>
    <property type="match status" value="1"/>
</dbReference>
<protein>
    <recommendedName>
        <fullName evidence="10">G-protein coupled receptors family 1 profile domain-containing protein</fullName>
    </recommendedName>
</protein>
<dbReference type="GO" id="GO:0007166">
    <property type="term" value="P:cell surface receptor signaling pathway"/>
    <property type="evidence" value="ECO:0007669"/>
    <property type="project" value="InterPro"/>
</dbReference>
<evidence type="ECO:0000256" key="4">
    <source>
        <dbReference type="ARBA" id="ARBA00023136"/>
    </source>
</evidence>
<keyword evidence="3 5" id="KW-1133">Transmembrane helix</keyword>
<organism evidence="8 9">
    <name type="scientific">Verruconis gallopava</name>
    <dbReference type="NCBI Taxonomy" id="253628"/>
    <lineage>
        <taxon>Eukaryota</taxon>
        <taxon>Fungi</taxon>
        <taxon>Dikarya</taxon>
        <taxon>Ascomycota</taxon>
        <taxon>Pezizomycotina</taxon>
        <taxon>Dothideomycetes</taxon>
        <taxon>Pleosporomycetidae</taxon>
        <taxon>Venturiales</taxon>
        <taxon>Sympoventuriaceae</taxon>
        <taxon>Verruconis</taxon>
    </lineage>
</organism>
<keyword evidence="9" id="KW-1185">Reference proteome</keyword>
<evidence type="ECO:0000259" key="6">
    <source>
        <dbReference type="PROSITE" id="PS50261"/>
    </source>
</evidence>
<name>A0A0D1XY51_9PEZI</name>
<evidence type="ECO:0000256" key="1">
    <source>
        <dbReference type="ARBA" id="ARBA00004141"/>
    </source>
</evidence>
<feature type="transmembrane region" description="Helical" evidence="5">
    <location>
        <begin position="230"/>
        <end position="253"/>
    </location>
</feature>
<dbReference type="OrthoDB" id="100006at2759"/>
<dbReference type="HOGENOM" id="CLU_027149_3_2_1"/>
<accession>A0A0D1XY51</accession>
<dbReference type="STRING" id="253628.A0A0D1XY51"/>
<keyword evidence="2 5" id="KW-0812">Transmembrane</keyword>
<sequence>MAEANHSSASGTLSPLTPELSHGLIPVTLFGVLSFGSATILLALISFRLLRWNQKSKHVNQFVVLICNLLLADIQQSMAFLLNAKWLAENRIHVGTSTCWAQGWFVSTGDLASGVWSFAIGLHTFAVVIFGYRLSTMRFMIAILLLWTFVYAMAVVGIAMHSSDFYVRAVAWCWVNVKYGRLRLWLHYFWIFAFECGTVLIYGVLIVALRWRIRSNYYRSQQQEQQAKDAAKLMVAYPIIYVLCTLPLATLRMYQESADERVVSASWFCLAGAMITSNGWLDVILYCVTRRIMLFSDEPPNSDNGIESFGTPWVKRDVYGTETKCEHVPTSPIAFRRRLGRHDRDDDTIYMVDRPVEQHVIKDKAGQVTITAERTIEVRSDPAADTEQQFAADGYLASKNRHELWSVDSDIHSKTEGGPTRPATPGSIDYEIENLEFKTKPNGF</sequence>
<keyword evidence="4 5" id="KW-0472">Membrane</keyword>
<dbReference type="GO" id="GO:0007189">
    <property type="term" value="P:adenylate cyclase-activating G protein-coupled receptor signaling pathway"/>
    <property type="evidence" value="ECO:0007669"/>
    <property type="project" value="TreeGrafter"/>
</dbReference>